<dbReference type="Proteomes" id="UP000191024">
    <property type="component" value="Chromosome E"/>
</dbReference>
<dbReference type="PANTHER" id="PTHR17630">
    <property type="entry name" value="DIENELACTONE HYDROLASE"/>
    <property type="match status" value="1"/>
</dbReference>
<sequence>MVSNPQGKNCFVGLRHSGDAKGKHTTVFGIDTYVTGQESNDKIIVIMTNVFGNKPNNVLLIADAFGEAGYKVYIPDIVDNDPLEMSKSDDFEDWKAKHNAEFTRNITEPFVKAVKGELKPKFLGLVGYCFGAKYAIQLVDGTTGVADAAAVAHPSFVDMEEFAAVGKKPLLISAAEEDSFFPAEYRHSTEAKLQEIGAVYQVDLFSGTSHGFAARGDVSDPVVKYAKEKVFHDQLYWLNHFSAQSA</sequence>
<gene>
    <name evidence="2" type="ORF">LAMI_0E03290G</name>
</gene>
<dbReference type="GO" id="GO:0016787">
    <property type="term" value="F:hydrolase activity"/>
    <property type="evidence" value="ECO:0007669"/>
    <property type="project" value="InterPro"/>
</dbReference>
<dbReference type="AlphaFoldDB" id="A0A1G4JK61"/>
<evidence type="ECO:0000259" key="1">
    <source>
        <dbReference type="Pfam" id="PF01738"/>
    </source>
</evidence>
<evidence type="ECO:0000313" key="3">
    <source>
        <dbReference type="Proteomes" id="UP000191024"/>
    </source>
</evidence>
<proteinExistence type="predicted"/>
<organism evidence="2 3">
    <name type="scientific">Lachancea mirantina</name>
    <dbReference type="NCBI Taxonomy" id="1230905"/>
    <lineage>
        <taxon>Eukaryota</taxon>
        <taxon>Fungi</taxon>
        <taxon>Dikarya</taxon>
        <taxon>Ascomycota</taxon>
        <taxon>Saccharomycotina</taxon>
        <taxon>Saccharomycetes</taxon>
        <taxon>Saccharomycetales</taxon>
        <taxon>Saccharomycetaceae</taxon>
        <taxon>Lachancea</taxon>
    </lineage>
</organism>
<evidence type="ECO:0000313" key="2">
    <source>
        <dbReference type="EMBL" id="SCU90710.1"/>
    </source>
</evidence>
<feature type="domain" description="Dienelactone hydrolase" evidence="1">
    <location>
        <begin position="30"/>
        <end position="241"/>
    </location>
</feature>
<name>A0A1G4JK61_9SACH</name>
<dbReference type="SUPFAM" id="SSF53474">
    <property type="entry name" value="alpha/beta-Hydrolases"/>
    <property type="match status" value="1"/>
</dbReference>
<dbReference type="InterPro" id="IPR029058">
    <property type="entry name" value="AB_hydrolase_fold"/>
</dbReference>
<reference evidence="2 3" key="1">
    <citation type="submission" date="2016-03" db="EMBL/GenBank/DDBJ databases">
        <authorList>
            <person name="Devillers H."/>
        </authorList>
    </citation>
    <scope>NUCLEOTIDE SEQUENCE [LARGE SCALE GENOMIC DNA]</scope>
    <source>
        <strain evidence="2">CBS 11717</strain>
    </source>
</reference>
<dbReference type="EMBL" id="LT598465">
    <property type="protein sequence ID" value="SCU90710.1"/>
    <property type="molecule type" value="Genomic_DNA"/>
</dbReference>
<protein>
    <submittedName>
        <fullName evidence="2">LAMI_0E03290g1_1</fullName>
    </submittedName>
</protein>
<dbReference type="OrthoDB" id="17560at2759"/>
<dbReference type="PANTHER" id="PTHR17630:SF44">
    <property type="entry name" value="PROTEIN AIM2"/>
    <property type="match status" value="1"/>
</dbReference>
<dbReference type="Gene3D" id="3.40.50.1820">
    <property type="entry name" value="alpha/beta hydrolase"/>
    <property type="match status" value="1"/>
</dbReference>
<accession>A0A1G4JK61</accession>
<dbReference type="Pfam" id="PF01738">
    <property type="entry name" value="DLH"/>
    <property type="match status" value="1"/>
</dbReference>
<keyword evidence="3" id="KW-1185">Reference proteome</keyword>
<dbReference type="InterPro" id="IPR002925">
    <property type="entry name" value="Dienelactn_hydro"/>
</dbReference>